<evidence type="ECO:0000313" key="3">
    <source>
        <dbReference type="EMBL" id="AXJ02445.1"/>
    </source>
</evidence>
<keyword evidence="4" id="KW-1185">Reference proteome</keyword>
<name>A0A345UPP3_9BACT</name>
<dbReference type="AlphaFoldDB" id="A0A345UPP3"/>
<dbReference type="InterPro" id="IPR011335">
    <property type="entry name" value="Restrct_endonuc-II-like"/>
</dbReference>
<dbReference type="Pfam" id="PF09002">
    <property type="entry name" value="Card1_endonuc"/>
    <property type="match status" value="1"/>
</dbReference>
<dbReference type="InterPro" id="IPR015093">
    <property type="entry name" value="Card1_endonucl_dom"/>
</dbReference>
<dbReference type="KEGG" id="cprv:CYPRO_3212"/>
<dbReference type="OrthoDB" id="9785117at2"/>
<dbReference type="InterPro" id="IPR056339">
    <property type="entry name" value="CARF_Card1"/>
</dbReference>
<proteinExistence type="predicted"/>
<dbReference type="SUPFAM" id="SSF52980">
    <property type="entry name" value="Restriction endonuclease-like"/>
    <property type="match status" value="1"/>
</dbReference>
<dbReference type="Gene3D" id="3.40.50.10770">
    <property type="entry name" value="Hypothetical protein VC1899 like domain (Restriction endonuclease-like)"/>
    <property type="match status" value="1"/>
</dbReference>
<sequence length="384" mass="43165">MTLISIIGGQPAPNLLAFLQLRPTRHMLIHTDQSVGQANEFRQLLCSGYGVSEAAVELHAFPATHPGEIQQRAADLAARISAAGQSCCLNYTGGTKPLAIQLCRAFEPTGAPLLYVDTEGERMWQSSGDAHTEIPFNFRLRVKDVLALKGADIRSVSDKRVMAQRLPLCRWLTENRESQPVKQLLSDAAAFRNAPTYRPLDWRPRLEAGPLFVFSNEANPTQLEVRFDGRLFPQKKRSYWAELLAGGWLEDVVSSWLEQTREYDDVQTNLKIRPESASEKQRGEKADAAIKNEIDVIAVKNSVPIFVECKTGRVDQKAITNLFSIMETYGPRYRQGALVSWYPVTNTVLLEKIRDYGITLIEGPDVQGMERAVKRLWEKIVVRV</sequence>
<evidence type="ECO:0000259" key="1">
    <source>
        <dbReference type="Pfam" id="PF09002"/>
    </source>
</evidence>
<evidence type="ECO:0000259" key="2">
    <source>
        <dbReference type="Pfam" id="PF23400"/>
    </source>
</evidence>
<feature type="domain" description="Card1 endonuclease" evidence="1">
    <location>
        <begin position="241"/>
        <end position="369"/>
    </location>
</feature>
<dbReference type="EMBL" id="CP027806">
    <property type="protein sequence ID" value="AXJ02445.1"/>
    <property type="molecule type" value="Genomic_DNA"/>
</dbReference>
<dbReference type="RefSeq" id="WP_114985532.1">
    <property type="nucleotide sequence ID" value="NZ_CP027806.1"/>
</dbReference>
<dbReference type="Pfam" id="PF23400">
    <property type="entry name" value="CARF_Card1"/>
    <property type="match status" value="1"/>
</dbReference>
<dbReference type="Proteomes" id="UP000254808">
    <property type="component" value="Chromosome"/>
</dbReference>
<evidence type="ECO:0000313" key="4">
    <source>
        <dbReference type="Proteomes" id="UP000254808"/>
    </source>
</evidence>
<accession>A0A345UPP3</accession>
<gene>
    <name evidence="3" type="ORF">CYPRO_3212</name>
</gene>
<dbReference type="GO" id="GO:0003676">
    <property type="term" value="F:nucleic acid binding"/>
    <property type="evidence" value="ECO:0007669"/>
    <property type="project" value="InterPro"/>
</dbReference>
<protein>
    <recommendedName>
        <fullName evidence="5">DUF1887 family protein</fullName>
    </recommendedName>
</protein>
<feature type="domain" description="Card1 CARF" evidence="2">
    <location>
        <begin position="3"/>
        <end position="144"/>
    </location>
</feature>
<evidence type="ECO:0008006" key="5">
    <source>
        <dbReference type="Google" id="ProtNLM"/>
    </source>
</evidence>
<reference evidence="3 4" key="1">
    <citation type="submission" date="2018-03" db="EMBL/GenBank/DDBJ databases">
        <title>Phenotypic and genomic properties of Cyclonatronum proteinivorum gen. nov., sp. nov., a haloalkaliphilic bacteroidete from soda lakes possessing Na+-translocating rhodopsin.</title>
        <authorList>
            <person name="Toshchakov S.V."/>
            <person name="Korzhenkov A."/>
            <person name="Samarov N.I."/>
            <person name="Kublanov I.V."/>
            <person name="Muntyan M.S."/>
            <person name="Sorokin D.Y."/>
        </authorList>
    </citation>
    <scope>NUCLEOTIDE SEQUENCE [LARGE SCALE GENOMIC DNA]</scope>
    <source>
        <strain evidence="3 4">Omega</strain>
    </source>
</reference>
<dbReference type="InterPro" id="IPR011856">
    <property type="entry name" value="tRNA_endonuc-like_dom_sf"/>
</dbReference>
<organism evidence="3 4">
    <name type="scientific">Cyclonatronum proteinivorum</name>
    <dbReference type="NCBI Taxonomy" id="1457365"/>
    <lineage>
        <taxon>Bacteria</taxon>
        <taxon>Pseudomonadati</taxon>
        <taxon>Balneolota</taxon>
        <taxon>Balneolia</taxon>
        <taxon>Balneolales</taxon>
        <taxon>Cyclonatronaceae</taxon>
        <taxon>Cyclonatronum</taxon>
    </lineage>
</organism>
<dbReference type="Gene3D" id="3.40.1350.10">
    <property type="match status" value="1"/>
</dbReference>